<accession>A0A1H1CK84</accession>
<proteinExistence type="predicted"/>
<gene>
    <name evidence="1" type="ORF">SAMN05421664_2000</name>
</gene>
<dbReference type="RefSeq" id="WP_089755608.1">
    <property type="nucleotide sequence ID" value="NZ_FNKL01000003.1"/>
</dbReference>
<dbReference type="OrthoDB" id="1242849at2"/>
<dbReference type="AlphaFoldDB" id="A0A1H1CK84"/>
<keyword evidence="2" id="KW-1185">Reference proteome</keyword>
<evidence type="ECO:0000313" key="2">
    <source>
        <dbReference type="Proteomes" id="UP000199627"/>
    </source>
</evidence>
<dbReference type="STRING" id="311333.SAMN05421664_2000"/>
<evidence type="ECO:0000313" key="1">
    <source>
        <dbReference type="EMBL" id="SDQ64587.1"/>
    </source>
</evidence>
<organism evidence="1 2">
    <name type="scientific">Chryseobacterium soldanellicola</name>
    <dbReference type="NCBI Taxonomy" id="311333"/>
    <lineage>
        <taxon>Bacteria</taxon>
        <taxon>Pseudomonadati</taxon>
        <taxon>Bacteroidota</taxon>
        <taxon>Flavobacteriia</taxon>
        <taxon>Flavobacteriales</taxon>
        <taxon>Weeksellaceae</taxon>
        <taxon>Chryseobacterium group</taxon>
        <taxon>Chryseobacterium</taxon>
    </lineage>
</organism>
<reference evidence="2" key="1">
    <citation type="submission" date="2016-10" db="EMBL/GenBank/DDBJ databases">
        <authorList>
            <person name="Varghese N."/>
            <person name="Submissions S."/>
        </authorList>
    </citation>
    <scope>NUCLEOTIDE SEQUENCE [LARGE SCALE GENOMIC DNA]</scope>
    <source>
        <strain evidence="2">DSM 17072</strain>
    </source>
</reference>
<dbReference type="EMBL" id="FNKL01000003">
    <property type="protein sequence ID" value="SDQ64587.1"/>
    <property type="molecule type" value="Genomic_DNA"/>
</dbReference>
<name>A0A1H1CK84_9FLAO</name>
<dbReference type="Proteomes" id="UP000199627">
    <property type="component" value="Unassembled WGS sequence"/>
</dbReference>
<protein>
    <submittedName>
        <fullName evidence="1">Uncharacterized protein</fullName>
    </submittedName>
</protein>
<sequence>MKYLMIILFLCFNLLTYGQCVCERYEKGIEYIKQDFKNKGTEKYYEDILNSGAYGISIYESIFPLYKSDNYFSWLNIEKTKPIKKSNCLSKLNKKYWGKSWKSSDYYKNQNVFTKDKFKGPSHIAFFNEFKNDSLRVDVISNSREGLKYCGSINKYLLIFDKENNIKETKTWTDHYECL</sequence>